<dbReference type="SUPFAM" id="SSF53187">
    <property type="entry name" value="Zn-dependent exopeptidases"/>
    <property type="match status" value="1"/>
</dbReference>
<feature type="binding site" evidence="3">
    <location>
        <position position="144"/>
    </location>
    <ligand>
        <name>Zn(2+)</name>
        <dbReference type="ChEBI" id="CHEBI:29105"/>
        <label>2</label>
    </ligand>
</feature>
<keyword evidence="6" id="KW-1185">Reference proteome</keyword>
<dbReference type="GO" id="GO:0046872">
    <property type="term" value="F:metal ion binding"/>
    <property type="evidence" value="ECO:0007669"/>
    <property type="project" value="UniProtKB-KW"/>
</dbReference>
<feature type="binding site" evidence="3">
    <location>
        <position position="109"/>
    </location>
    <ligand>
        <name>Zn(2+)</name>
        <dbReference type="ChEBI" id="CHEBI:29105"/>
        <label>2</label>
    </ligand>
</feature>
<gene>
    <name evidence="5" type="ORF">BJ982_004679</name>
</gene>
<accession>A0A7W7GBS1</accession>
<protein>
    <submittedName>
        <fullName evidence="5">N-carbamoyl-L-amino-acid hydrolase</fullName>
        <ecNumber evidence="5">3.5.1.87</ecNumber>
    </submittedName>
</protein>
<comment type="similarity">
    <text evidence="1">Belongs to the peptidase M20 family.</text>
</comment>
<dbReference type="InterPro" id="IPR036264">
    <property type="entry name" value="Bact_exopeptidase_dim_dom"/>
</dbReference>
<dbReference type="Proteomes" id="UP000542210">
    <property type="component" value="Unassembled WGS sequence"/>
</dbReference>
<dbReference type="PIRSF" id="PIRSF001235">
    <property type="entry name" value="Amidase_carbamoylase"/>
    <property type="match status" value="1"/>
</dbReference>
<dbReference type="InterPro" id="IPR010158">
    <property type="entry name" value="Amidase_Cbmase"/>
</dbReference>
<dbReference type="EMBL" id="JACHND010000001">
    <property type="protein sequence ID" value="MBB4703135.1"/>
    <property type="molecule type" value="Genomic_DNA"/>
</dbReference>
<dbReference type="GO" id="GO:0050538">
    <property type="term" value="F:N-carbamoyl-L-amino-acid hydrolase activity"/>
    <property type="evidence" value="ECO:0007669"/>
    <property type="project" value="UniProtKB-EC"/>
</dbReference>
<dbReference type="AlphaFoldDB" id="A0A7W7GBS1"/>
<dbReference type="Gene3D" id="3.30.70.360">
    <property type="match status" value="1"/>
</dbReference>
<dbReference type="PANTHER" id="PTHR32494">
    <property type="entry name" value="ALLANTOATE DEIMINASE-RELATED"/>
    <property type="match status" value="1"/>
</dbReference>
<evidence type="ECO:0000313" key="6">
    <source>
        <dbReference type="Proteomes" id="UP000542210"/>
    </source>
</evidence>
<feature type="binding site" evidence="4">
    <location>
        <position position="292"/>
    </location>
    <ligand>
        <name>allantoate</name>
        <dbReference type="ChEBI" id="CHEBI:17536"/>
    </ligand>
</feature>
<dbReference type="Pfam" id="PF01546">
    <property type="entry name" value="Peptidase_M20"/>
    <property type="match status" value="1"/>
</dbReference>
<keyword evidence="3" id="KW-0479">Metal-binding</keyword>
<feature type="binding site" evidence="4">
    <location>
        <position position="234"/>
    </location>
    <ligand>
        <name>allantoate</name>
        <dbReference type="ChEBI" id="CHEBI:17536"/>
    </ligand>
</feature>
<comment type="cofactor">
    <cofactor evidence="3">
        <name>Zn(2+)</name>
        <dbReference type="ChEBI" id="CHEBI:29105"/>
    </cofactor>
    <text evidence="3">Binds 2 Zn(2+) ions per subunit.</text>
</comment>
<dbReference type="GO" id="GO:0016813">
    <property type="term" value="F:hydrolase activity, acting on carbon-nitrogen (but not peptide) bonds, in linear amidines"/>
    <property type="evidence" value="ECO:0007669"/>
    <property type="project" value="InterPro"/>
</dbReference>
<comment type="caution">
    <text evidence="5">The sequence shown here is derived from an EMBL/GenBank/DDBJ whole genome shotgun (WGS) entry which is preliminary data.</text>
</comment>
<keyword evidence="2 5" id="KW-0378">Hydrolase</keyword>
<proteinExistence type="inferred from homology"/>
<dbReference type="InterPro" id="IPR002933">
    <property type="entry name" value="Peptidase_M20"/>
</dbReference>
<evidence type="ECO:0000256" key="4">
    <source>
        <dbReference type="PIRSR" id="PIRSR001235-2"/>
    </source>
</evidence>
<dbReference type="SUPFAM" id="SSF55031">
    <property type="entry name" value="Bacterial exopeptidase dimerisation domain"/>
    <property type="match status" value="1"/>
</dbReference>
<evidence type="ECO:0000256" key="2">
    <source>
        <dbReference type="ARBA" id="ARBA00022801"/>
    </source>
</evidence>
<evidence type="ECO:0000256" key="1">
    <source>
        <dbReference type="ARBA" id="ARBA00006153"/>
    </source>
</evidence>
<feature type="binding site" evidence="3">
    <location>
        <position position="209"/>
    </location>
    <ligand>
        <name>Zn(2+)</name>
        <dbReference type="ChEBI" id="CHEBI:29105"/>
        <label>1</label>
    </ligand>
</feature>
<feature type="binding site" evidence="3">
    <location>
        <position position="109"/>
    </location>
    <ligand>
        <name>Zn(2+)</name>
        <dbReference type="ChEBI" id="CHEBI:29105"/>
        <label>1</label>
    </ligand>
</feature>
<dbReference type="PANTHER" id="PTHR32494:SF5">
    <property type="entry name" value="ALLANTOATE AMIDOHYDROLASE"/>
    <property type="match status" value="1"/>
</dbReference>
<organism evidence="5 6">
    <name type="scientific">Sphaerisporangium siamense</name>
    <dbReference type="NCBI Taxonomy" id="795645"/>
    <lineage>
        <taxon>Bacteria</taxon>
        <taxon>Bacillati</taxon>
        <taxon>Actinomycetota</taxon>
        <taxon>Actinomycetes</taxon>
        <taxon>Streptosporangiales</taxon>
        <taxon>Streptosporangiaceae</taxon>
        <taxon>Sphaerisporangium</taxon>
    </lineage>
</organism>
<keyword evidence="3" id="KW-0862">Zinc</keyword>
<dbReference type="Gene3D" id="3.40.630.10">
    <property type="entry name" value="Zn peptidases"/>
    <property type="match status" value="1"/>
</dbReference>
<dbReference type="NCBIfam" id="TIGR01879">
    <property type="entry name" value="hydantase"/>
    <property type="match status" value="1"/>
</dbReference>
<feature type="binding site" evidence="3">
    <location>
        <position position="395"/>
    </location>
    <ligand>
        <name>Zn(2+)</name>
        <dbReference type="ChEBI" id="CHEBI:29105"/>
        <label>2</label>
    </ligand>
</feature>
<sequence length="423" mass="43914">MGAAANERPAYLREGEERGRLPVVRASFERDWAALAGIGGGGAEGYHRFAWTPVDLALRAWFRDEAARRDMTCEQDRNGNLWAWWGTPGPDAVVTGSHLDSVPGGGAFDGPLGVVSAFLAVDELRARGVVPDRPIAVVDFADEEGARFGVACVGSRLLTGVLAPHAARELRDGDGVTLAEAMRAAGADPDALGRDEEALARVGAFVELHVEQGRGLVDLGAPVGVASAIWPHGRWRCTFHGEGDHAGTTRLADRHDPMLPFAATVLAARQAAEGLGALATFGKVRIVPGGTNAIPSRVDAWLDGRAPDAATVDRLVEDIAAAARAAAVPHGVQVEVAVESSTPLVEFGGALRDRVATALGGVPALPTGAGHDAGILSAHAPTAMLFVRNPTGTSHSPAEHATTTDCVTGILALTTVLEDLACR</sequence>
<feature type="binding site" evidence="4">
    <location>
        <position position="305"/>
    </location>
    <ligand>
        <name>allantoate</name>
        <dbReference type="ChEBI" id="CHEBI:17536"/>
    </ligand>
</feature>
<evidence type="ECO:0000256" key="3">
    <source>
        <dbReference type="PIRSR" id="PIRSR001235-1"/>
    </source>
</evidence>
<name>A0A7W7GBS1_9ACTN</name>
<evidence type="ECO:0000313" key="5">
    <source>
        <dbReference type="EMBL" id="MBB4703135.1"/>
    </source>
</evidence>
<feature type="binding site" evidence="3">
    <location>
        <position position="98"/>
    </location>
    <ligand>
        <name>Zn(2+)</name>
        <dbReference type="ChEBI" id="CHEBI:29105"/>
        <label>1</label>
    </ligand>
</feature>
<dbReference type="NCBIfam" id="NF006770">
    <property type="entry name" value="PRK09290.1-4"/>
    <property type="match status" value="1"/>
</dbReference>
<reference evidence="5 6" key="1">
    <citation type="submission" date="2020-08" db="EMBL/GenBank/DDBJ databases">
        <title>Sequencing the genomes of 1000 actinobacteria strains.</title>
        <authorList>
            <person name="Klenk H.-P."/>
        </authorList>
    </citation>
    <scope>NUCLEOTIDE SEQUENCE [LARGE SCALE GENOMIC DNA]</scope>
    <source>
        <strain evidence="5 6">DSM 45784</strain>
    </source>
</reference>
<dbReference type="EC" id="3.5.1.87" evidence="5"/>